<keyword evidence="2" id="KW-1185">Reference proteome</keyword>
<dbReference type="PANTHER" id="PTHR48079">
    <property type="entry name" value="PROTEIN YEEZ"/>
    <property type="match status" value="1"/>
</dbReference>
<evidence type="ECO:0000313" key="2">
    <source>
        <dbReference type="Proteomes" id="UP001597546"/>
    </source>
</evidence>
<gene>
    <name evidence="1" type="ORF">ACFSSE_03655</name>
</gene>
<proteinExistence type="predicted"/>
<dbReference type="PANTHER" id="PTHR48079:SF6">
    <property type="entry name" value="NAD(P)-BINDING DOMAIN-CONTAINING PROTEIN-RELATED"/>
    <property type="match status" value="1"/>
</dbReference>
<dbReference type="InterPro" id="IPR051783">
    <property type="entry name" value="NAD(P)-dependent_oxidoreduct"/>
</dbReference>
<dbReference type="RefSeq" id="WP_379044585.1">
    <property type="nucleotide sequence ID" value="NZ_JBHSKW010000042.1"/>
</dbReference>
<dbReference type="Proteomes" id="UP001597546">
    <property type="component" value="Unassembled WGS sequence"/>
</dbReference>
<dbReference type="EMBL" id="JBHULV010000008">
    <property type="protein sequence ID" value="MFD2730788.1"/>
    <property type="molecule type" value="Genomic_DNA"/>
</dbReference>
<comment type="caution">
    <text evidence="1">The sequence shown here is derived from an EMBL/GenBank/DDBJ whole genome shotgun (WGS) entry which is preliminary data.</text>
</comment>
<reference evidence="2" key="1">
    <citation type="journal article" date="2019" name="Int. J. Syst. Evol. Microbiol.">
        <title>The Global Catalogue of Microorganisms (GCM) 10K type strain sequencing project: providing services to taxonomists for standard genome sequencing and annotation.</title>
        <authorList>
            <consortium name="The Broad Institute Genomics Platform"/>
            <consortium name="The Broad Institute Genome Sequencing Center for Infectious Disease"/>
            <person name="Wu L."/>
            <person name="Ma J."/>
        </authorList>
    </citation>
    <scope>NUCLEOTIDE SEQUENCE [LARGE SCALE GENOMIC DNA]</scope>
    <source>
        <strain evidence="2">KCTC 42456</strain>
    </source>
</reference>
<name>A0ABW5TQP8_9SPHI</name>
<protein>
    <submittedName>
        <fullName evidence="1">SDR family NAD(P)-dependent oxidoreductase</fullName>
    </submittedName>
</protein>
<dbReference type="SUPFAM" id="SSF51735">
    <property type="entry name" value="NAD(P)-binding Rossmann-fold domains"/>
    <property type="match status" value="1"/>
</dbReference>
<evidence type="ECO:0000313" key="1">
    <source>
        <dbReference type="EMBL" id="MFD2730788.1"/>
    </source>
</evidence>
<sequence length="279" mass="31328">MDINQIKRIAIIGCGWLGFPLAKHFQKNGYLVNGSTTNINKLQLLAENNIAPFLIQLPNTIDENSLAHFLNADLLIINVPPGRSEEKGANYGDKMEHLKTEVLKSNIKKIIFISSTSVYDENNGWHTEESNSFANTASGLRMLAAEKTFTAVKELDVTVIRMAGLIGPERHPGRFFAGKEAIPNGLVPVNLIHLEDCIGVIEQIINQSLWNQTFNAAAPTHPSKSDFYDLASRQLYNKRAQFIKEKKDFKIISADKIVSTGYQFKHPDLMQWLVQNHQN</sequence>
<dbReference type="InterPro" id="IPR036291">
    <property type="entry name" value="NAD(P)-bd_dom_sf"/>
</dbReference>
<organism evidence="1 2">
    <name type="scientific">Pedobacter alpinus</name>
    <dbReference type="NCBI Taxonomy" id="1590643"/>
    <lineage>
        <taxon>Bacteria</taxon>
        <taxon>Pseudomonadati</taxon>
        <taxon>Bacteroidota</taxon>
        <taxon>Sphingobacteriia</taxon>
        <taxon>Sphingobacteriales</taxon>
        <taxon>Sphingobacteriaceae</taxon>
        <taxon>Pedobacter</taxon>
    </lineage>
</organism>
<accession>A0ABW5TQP8</accession>
<dbReference type="Gene3D" id="3.40.50.720">
    <property type="entry name" value="NAD(P)-binding Rossmann-like Domain"/>
    <property type="match status" value="1"/>
</dbReference>